<gene>
    <name evidence="1" type="ORF">rCG_30374</name>
</gene>
<accession>A6JF90</accession>
<reference evidence="2" key="1">
    <citation type="submission" date="2005-09" db="EMBL/GenBank/DDBJ databases">
        <authorList>
            <person name="Mural R.J."/>
            <person name="Li P.W."/>
            <person name="Adams M.D."/>
            <person name="Amanatides P.G."/>
            <person name="Baden-Tillson H."/>
            <person name="Barnstead M."/>
            <person name="Chin S.H."/>
            <person name="Dew I."/>
            <person name="Evans C.A."/>
            <person name="Ferriera S."/>
            <person name="Flanigan M."/>
            <person name="Fosler C."/>
            <person name="Glodek A."/>
            <person name="Gu Z."/>
            <person name="Holt R.A."/>
            <person name="Jennings D."/>
            <person name="Kraft C.L."/>
            <person name="Lu F."/>
            <person name="Nguyen T."/>
            <person name="Nusskern D.R."/>
            <person name="Pfannkoch C.M."/>
            <person name="Sitter C."/>
            <person name="Sutton G.G."/>
            <person name="Venter J.C."/>
            <person name="Wang Z."/>
            <person name="Woodage T."/>
            <person name="Zheng X.H."/>
            <person name="Zhong F."/>
        </authorList>
    </citation>
    <scope>NUCLEOTIDE SEQUENCE [LARGE SCALE GENOMIC DNA]</scope>
    <source>
        <strain>BN</strain>
        <strain evidence="2">Sprague-Dawley</strain>
    </source>
</reference>
<organism evidence="1 2">
    <name type="scientific">Rattus norvegicus</name>
    <name type="common">Rat</name>
    <dbReference type="NCBI Taxonomy" id="10116"/>
    <lineage>
        <taxon>Eukaryota</taxon>
        <taxon>Metazoa</taxon>
        <taxon>Chordata</taxon>
        <taxon>Craniata</taxon>
        <taxon>Vertebrata</taxon>
        <taxon>Euteleostomi</taxon>
        <taxon>Mammalia</taxon>
        <taxon>Eutheria</taxon>
        <taxon>Euarchontoglires</taxon>
        <taxon>Glires</taxon>
        <taxon>Rodentia</taxon>
        <taxon>Myomorpha</taxon>
        <taxon>Muroidea</taxon>
        <taxon>Muridae</taxon>
        <taxon>Murinae</taxon>
        <taxon>Rattus</taxon>
    </lineage>
</organism>
<evidence type="ECO:0000313" key="2">
    <source>
        <dbReference type="Proteomes" id="UP000234681"/>
    </source>
</evidence>
<proteinExistence type="predicted"/>
<name>A6JF90_RAT</name>
<sequence>MNPTGRSEGLLSMFGTFFLASRW</sequence>
<dbReference type="AlphaFoldDB" id="A6JF90"/>
<evidence type="ECO:0000313" key="1">
    <source>
        <dbReference type="EMBL" id="EDM11486.1"/>
    </source>
</evidence>
<protein>
    <submittedName>
        <fullName evidence="1">RCG30374</fullName>
    </submittedName>
</protein>
<dbReference type="Proteomes" id="UP000234681">
    <property type="component" value="Chromosome 5"/>
</dbReference>
<dbReference type="EMBL" id="CH473984">
    <property type="protein sequence ID" value="EDM11486.1"/>
    <property type="molecule type" value="Genomic_DNA"/>
</dbReference>